<dbReference type="PANTHER" id="PTHR12358:SF106">
    <property type="entry name" value="LIPID KINASE YEGS"/>
    <property type="match status" value="1"/>
</dbReference>
<evidence type="ECO:0000256" key="10">
    <source>
        <dbReference type="ARBA" id="ARBA00023098"/>
    </source>
</evidence>
<evidence type="ECO:0000256" key="11">
    <source>
        <dbReference type="ARBA" id="ARBA00023209"/>
    </source>
</evidence>
<evidence type="ECO:0000256" key="4">
    <source>
        <dbReference type="ARBA" id="ARBA00022679"/>
    </source>
</evidence>
<dbReference type="InterPro" id="IPR005218">
    <property type="entry name" value="Diacylglycerol/lipid_kinase"/>
</dbReference>
<dbReference type="SUPFAM" id="SSF111331">
    <property type="entry name" value="NAD kinase/diacylglycerol kinase-like"/>
    <property type="match status" value="1"/>
</dbReference>
<keyword evidence="7 14" id="KW-0418">Kinase</keyword>
<evidence type="ECO:0000256" key="3">
    <source>
        <dbReference type="ARBA" id="ARBA00022516"/>
    </source>
</evidence>
<comment type="cofactor">
    <cofactor evidence="1">
        <name>Mg(2+)</name>
        <dbReference type="ChEBI" id="CHEBI:18420"/>
    </cofactor>
</comment>
<keyword evidence="10" id="KW-0443">Lipid metabolism</keyword>
<keyword evidence="6" id="KW-0547">Nucleotide-binding</keyword>
<keyword evidence="11" id="KW-0594">Phospholipid biosynthesis</keyword>
<dbReference type="Gene3D" id="3.40.50.10330">
    <property type="entry name" value="Probable inorganic polyphosphate/atp-NAD kinase, domain 1"/>
    <property type="match status" value="1"/>
</dbReference>
<evidence type="ECO:0000256" key="5">
    <source>
        <dbReference type="ARBA" id="ARBA00022723"/>
    </source>
</evidence>
<evidence type="ECO:0000256" key="6">
    <source>
        <dbReference type="ARBA" id="ARBA00022741"/>
    </source>
</evidence>
<keyword evidence="8" id="KW-0067">ATP-binding</keyword>
<organism evidence="14 15">
    <name type="scientific">Micromonospora profundi</name>
    <dbReference type="NCBI Taxonomy" id="1420889"/>
    <lineage>
        <taxon>Bacteria</taxon>
        <taxon>Bacillati</taxon>
        <taxon>Actinomycetota</taxon>
        <taxon>Actinomycetes</taxon>
        <taxon>Micromonosporales</taxon>
        <taxon>Micromonosporaceae</taxon>
        <taxon>Micromonospora</taxon>
    </lineage>
</organism>
<evidence type="ECO:0000256" key="1">
    <source>
        <dbReference type="ARBA" id="ARBA00001946"/>
    </source>
</evidence>
<dbReference type="EC" id="2.7.1.107" evidence="14"/>
<dbReference type="NCBIfam" id="NF008882">
    <property type="entry name" value="PRK11914.1"/>
    <property type="match status" value="1"/>
</dbReference>
<comment type="similarity">
    <text evidence="2">Belongs to the diacylglycerol/lipid kinase family.</text>
</comment>
<sequence length="312" mass="32480">MLPVTADDHLPGALAGGPVAVLTNPTAGRGRHRALLPQLVEGLAAAGRPIRLLSASGPGEAEAACRAAVADGVGALVAIGGDGTVHQALQAVAGTDVPFGPVPAGTGNDFAVDTGFPADPLAAVAVMVEALRAGRTHAVDLARMVNAEGVERWYGAVLAAGFDAIVNERANRMRWPRGPRRYDLAILVELARLRPRRYTLRLDGVPHELDAVLVAVGNCPTYGGGMRICPDADPTDGLLDVVVAGRADRRTLIRVKPRIYQGTHVSHPLVTTYRARTVEVAAEGIVGYADGERSLALPVTISAVPGAVRLLR</sequence>
<keyword evidence="15" id="KW-1185">Reference proteome</keyword>
<dbReference type="GO" id="GO:0004143">
    <property type="term" value="F:ATP-dependent diacylglycerol kinase activity"/>
    <property type="evidence" value="ECO:0007669"/>
    <property type="project" value="UniProtKB-EC"/>
</dbReference>
<dbReference type="PROSITE" id="PS50146">
    <property type="entry name" value="DAGK"/>
    <property type="match status" value="1"/>
</dbReference>
<dbReference type="Pfam" id="PF00781">
    <property type="entry name" value="DAGK_cat"/>
    <property type="match status" value="1"/>
</dbReference>
<dbReference type="GO" id="GO:0005886">
    <property type="term" value="C:plasma membrane"/>
    <property type="evidence" value="ECO:0007669"/>
    <property type="project" value="TreeGrafter"/>
</dbReference>
<dbReference type="GO" id="GO:0005524">
    <property type="term" value="F:ATP binding"/>
    <property type="evidence" value="ECO:0007669"/>
    <property type="project" value="UniProtKB-KW"/>
</dbReference>
<dbReference type="InterPro" id="IPR050187">
    <property type="entry name" value="Lipid_Phosphate_FormReg"/>
</dbReference>
<dbReference type="NCBIfam" id="TIGR00147">
    <property type="entry name" value="YegS/Rv2252/BmrU family lipid kinase"/>
    <property type="match status" value="1"/>
</dbReference>
<dbReference type="InterPro" id="IPR016064">
    <property type="entry name" value="NAD/diacylglycerol_kinase_sf"/>
</dbReference>
<evidence type="ECO:0000259" key="13">
    <source>
        <dbReference type="PROSITE" id="PS50146"/>
    </source>
</evidence>
<dbReference type="RefSeq" id="WP_053661445.1">
    <property type="nucleotide sequence ID" value="NZ_CP130472.1"/>
</dbReference>
<dbReference type="GO" id="GO:0046872">
    <property type="term" value="F:metal ion binding"/>
    <property type="evidence" value="ECO:0007669"/>
    <property type="project" value="UniProtKB-KW"/>
</dbReference>
<reference evidence="14 15" key="1">
    <citation type="submission" date="2023-07" db="EMBL/GenBank/DDBJ databases">
        <title>Micromonospora profundi TRM 95458 converts glycerol to a new osmotic compound.</title>
        <authorList>
            <person name="Lu D."/>
        </authorList>
    </citation>
    <scope>NUCLEOTIDE SEQUENCE [LARGE SCALE GENOMIC DNA]</scope>
    <source>
        <strain evidence="14 15">TRM95458</strain>
    </source>
</reference>
<evidence type="ECO:0000313" key="14">
    <source>
        <dbReference type="EMBL" id="WLS43952.1"/>
    </source>
</evidence>
<evidence type="ECO:0000256" key="12">
    <source>
        <dbReference type="ARBA" id="ARBA00023264"/>
    </source>
</evidence>
<gene>
    <name evidence="14" type="ORF">Q3V37_21425</name>
</gene>
<evidence type="ECO:0000313" key="15">
    <source>
        <dbReference type="Proteomes" id="UP001235874"/>
    </source>
</evidence>
<accession>A0AAJ6HPQ7</accession>
<dbReference type="Pfam" id="PF19279">
    <property type="entry name" value="YegS_C"/>
    <property type="match status" value="1"/>
</dbReference>
<dbReference type="GO" id="GO:0008654">
    <property type="term" value="P:phospholipid biosynthetic process"/>
    <property type="evidence" value="ECO:0007669"/>
    <property type="project" value="UniProtKB-KW"/>
</dbReference>
<keyword evidence="4 14" id="KW-0808">Transferase</keyword>
<dbReference type="InterPro" id="IPR045540">
    <property type="entry name" value="YegS/DAGK_C"/>
</dbReference>
<keyword evidence="9" id="KW-0460">Magnesium</keyword>
<evidence type="ECO:0000256" key="2">
    <source>
        <dbReference type="ARBA" id="ARBA00005983"/>
    </source>
</evidence>
<dbReference type="AlphaFoldDB" id="A0AAJ6HPQ7"/>
<keyword evidence="3" id="KW-0444">Lipid biosynthesis</keyword>
<dbReference type="KEGG" id="mprn:Q3V37_21425"/>
<keyword evidence="5" id="KW-0479">Metal-binding</keyword>
<evidence type="ECO:0000256" key="9">
    <source>
        <dbReference type="ARBA" id="ARBA00022842"/>
    </source>
</evidence>
<protein>
    <submittedName>
        <fullName evidence="14">Diacylglycerol kinase</fullName>
        <ecNumber evidence="14">2.7.1.107</ecNumber>
    </submittedName>
</protein>
<dbReference type="InterPro" id="IPR001206">
    <property type="entry name" value="Diacylglycerol_kinase_cat_dom"/>
</dbReference>
<evidence type="ECO:0000256" key="8">
    <source>
        <dbReference type="ARBA" id="ARBA00022840"/>
    </source>
</evidence>
<dbReference type="SMART" id="SM00046">
    <property type="entry name" value="DAGKc"/>
    <property type="match status" value="1"/>
</dbReference>
<proteinExistence type="inferred from homology"/>
<dbReference type="PANTHER" id="PTHR12358">
    <property type="entry name" value="SPHINGOSINE KINASE"/>
    <property type="match status" value="1"/>
</dbReference>
<name>A0AAJ6HPQ7_9ACTN</name>
<dbReference type="Gene3D" id="2.60.200.40">
    <property type="match status" value="1"/>
</dbReference>
<dbReference type="Proteomes" id="UP001235874">
    <property type="component" value="Chromosome"/>
</dbReference>
<dbReference type="EMBL" id="CP130472">
    <property type="protein sequence ID" value="WLS43952.1"/>
    <property type="molecule type" value="Genomic_DNA"/>
</dbReference>
<feature type="domain" description="DAGKc" evidence="13">
    <location>
        <begin position="14"/>
        <end position="148"/>
    </location>
</feature>
<evidence type="ECO:0000256" key="7">
    <source>
        <dbReference type="ARBA" id="ARBA00022777"/>
    </source>
</evidence>
<dbReference type="InterPro" id="IPR017438">
    <property type="entry name" value="ATP-NAD_kinase_N"/>
</dbReference>
<keyword evidence="12" id="KW-1208">Phospholipid metabolism</keyword>